<feature type="domain" description="RdRp catalytic" evidence="10">
    <location>
        <begin position="250"/>
        <end position="381"/>
    </location>
</feature>
<dbReference type="SUPFAM" id="SSF56672">
    <property type="entry name" value="DNA/RNA polymerases"/>
    <property type="match status" value="1"/>
</dbReference>
<keyword evidence="3" id="KW-0808">Transferase</keyword>
<proteinExistence type="predicted"/>
<evidence type="ECO:0000256" key="8">
    <source>
        <dbReference type="ARBA" id="ARBA00048744"/>
    </source>
</evidence>
<evidence type="ECO:0000256" key="3">
    <source>
        <dbReference type="ARBA" id="ARBA00022679"/>
    </source>
</evidence>
<dbReference type="GO" id="GO:0046872">
    <property type="term" value="F:metal ion binding"/>
    <property type="evidence" value="ECO:0007669"/>
    <property type="project" value="UniProtKB-KW"/>
</dbReference>
<dbReference type="RefSeq" id="YP_010769465.1">
    <property type="nucleotide sequence ID" value="NC_073983.1"/>
</dbReference>
<evidence type="ECO:0000256" key="4">
    <source>
        <dbReference type="ARBA" id="ARBA00022695"/>
    </source>
</evidence>
<accession>A0A8S5KZW5</accession>
<keyword evidence="12" id="KW-1185">Reference proteome</keyword>
<reference evidence="11" key="1">
    <citation type="submission" date="2020-09" db="EMBL/GenBank/DDBJ databases">
        <title>Leviviricetes taxonomy.</title>
        <authorList>
            <person name="Stockdale S.R."/>
            <person name="Callanan J."/>
            <person name="Adriaenssens E.M."/>
            <person name="Kuhn J.H."/>
            <person name="Rumnieks J."/>
            <person name="Shkoporov A."/>
            <person name="Draper L.A."/>
            <person name="Ross P."/>
            <person name="Hill C."/>
        </authorList>
    </citation>
    <scope>NUCLEOTIDE SEQUENCE</scope>
</reference>
<evidence type="ECO:0000256" key="9">
    <source>
        <dbReference type="PIRSR" id="PIRSR605093-1"/>
    </source>
</evidence>
<keyword evidence="5" id="KW-0547">Nucleotide-binding</keyword>
<dbReference type="InterPro" id="IPR007096">
    <property type="entry name" value="RNA-dir_Rpol_cat_phage"/>
</dbReference>
<dbReference type="GO" id="GO:0039694">
    <property type="term" value="P:viral RNA genome replication"/>
    <property type="evidence" value="ECO:0007669"/>
    <property type="project" value="InterPro"/>
</dbReference>
<comment type="catalytic activity">
    <reaction evidence="8">
        <text>RNA(n) + a ribonucleoside 5'-triphosphate = RNA(n+1) + diphosphate</text>
        <dbReference type="Rhea" id="RHEA:21248"/>
        <dbReference type="Rhea" id="RHEA-COMP:14527"/>
        <dbReference type="Rhea" id="RHEA-COMP:17342"/>
        <dbReference type="ChEBI" id="CHEBI:33019"/>
        <dbReference type="ChEBI" id="CHEBI:61557"/>
        <dbReference type="ChEBI" id="CHEBI:140395"/>
        <dbReference type="EC" id="2.7.7.48"/>
    </reaction>
</comment>
<comment type="cofactor">
    <cofactor evidence="9">
        <name>Mg(2+)</name>
        <dbReference type="ChEBI" id="CHEBI:18420"/>
    </cofactor>
    <text evidence="9">Binds 2 Mg(2+) per subunit.</text>
</comment>
<dbReference type="Proteomes" id="UP000681598">
    <property type="component" value="Segment"/>
</dbReference>
<gene>
    <name evidence="11" type="primary">SRR5466727_4_3</name>
</gene>
<feature type="binding site" evidence="9">
    <location>
        <position position="265"/>
    </location>
    <ligand>
        <name>Mg(2+)</name>
        <dbReference type="ChEBI" id="CHEBI:18420"/>
        <label>2</label>
    </ligand>
</feature>
<keyword evidence="2 11" id="KW-0696">RNA-directed RNA polymerase</keyword>
<dbReference type="GO" id="GO:0003968">
    <property type="term" value="F:RNA-directed RNA polymerase activity"/>
    <property type="evidence" value="ECO:0007669"/>
    <property type="project" value="UniProtKB-KW"/>
</dbReference>
<keyword evidence="4" id="KW-0548">Nucleotidyltransferase</keyword>
<evidence type="ECO:0000259" key="10">
    <source>
        <dbReference type="PROSITE" id="PS50522"/>
    </source>
</evidence>
<evidence type="ECO:0000256" key="1">
    <source>
        <dbReference type="ARBA" id="ARBA00012494"/>
    </source>
</evidence>
<dbReference type="EMBL" id="BK013646">
    <property type="protein sequence ID" value="DAD50856.1"/>
    <property type="molecule type" value="Genomic_RNA"/>
</dbReference>
<dbReference type="EC" id="2.7.7.48" evidence="1"/>
<feature type="non-terminal residue" evidence="11">
    <location>
        <position position="528"/>
    </location>
</feature>
<keyword evidence="6" id="KW-0693">Viral RNA replication</keyword>
<evidence type="ECO:0000313" key="12">
    <source>
        <dbReference type="Proteomes" id="UP000681598"/>
    </source>
</evidence>
<feature type="binding site" evidence="9">
    <location>
        <position position="350"/>
    </location>
    <ligand>
        <name>Mg(2+)</name>
        <dbReference type="ChEBI" id="CHEBI:18420"/>
        <label>2</label>
    </ligand>
</feature>
<evidence type="ECO:0000256" key="2">
    <source>
        <dbReference type="ARBA" id="ARBA00022484"/>
    </source>
</evidence>
<dbReference type="PROSITE" id="PS50522">
    <property type="entry name" value="RDRP_PHAGE"/>
    <property type="match status" value="1"/>
</dbReference>
<name>A0A8S5KZW5_9VIRU</name>
<dbReference type="KEGG" id="vg:80398489"/>
<evidence type="ECO:0000256" key="7">
    <source>
        <dbReference type="ARBA" id="ARBA00030248"/>
    </source>
</evidence>
<keyword evidence="9" id="KW-0460">Magnesium</keyword>
<evidence type="ECO:0000256" key="5">
    <source>
        <dbReference type="ARBA" id="ARBA00022741"/>
    </source>
</evidence>
<evidence type="ECO:0000256" key="6">
    <source>
        <dbReference type="ARBA" id="ARBA00022953"/>
    </source>
</evidence>
<sequence>MDRVQKVLHTMCRRVATPLAHHVSDLASRGMWLELQRLEIDPTGYMDSHTYWCDAMCVDLIRKAALPGSDTELAAVDKFLETERDCWRTNQRVRNLQRKPVSDMTQPEQAALDILVQWREKIRIVMGRIPESIEPRFSTGATTTHGRDEATILDKLSMTPEFYQHGVLTTNHLTGGTLWEKAWHETGIYPRSCRANDYFVVPKNGLTGRSCCKEAPINLAFQLGVGNIFRRRLMKTLQIDLNHGAELHRRRARESSLNGKAATLDMSSASDRWARELVRYLLSFGGWGTLLDDLRATHTSFGGKNLYLEKFSSMGNGFTFELETILFVTLAYVVAEREGITGEILCYGDDLIVPVALARPLCTALEAFGHRVNQSKSFWEGPFRESCGGDFFEGVPVSTAKLEEIPREPQQWISLANNLRRVCAGDPERWALIKPVWDEVLRNLPIAIRECRGPAHLGDLVIHDRPPPGGWPAKVRSYQPIARHVPLRGYGCTGEGQGHDLNRYPGSALVGSSLKGLLICGGKLPLLG</sequence>
<protein>
    <recommendedName>
        <fullName evidence="1">RNA-directed RNA polymerase</fullName>
        <ecNumber evidence="1">2.7.7.48</ecNumber>
    </recommendedName>
    <alternativeName>
        <fullName evidence="7">RNA replicase beta chain</fullName>
    </alternativeName>
</protein>
<dbReference type="Pfam" id="PF03431">
    <property type="entry name" value="RNA_replicase_B"/>
    <property type="match status" value="1"/>
</dbReference>
<dbReference type="InterPro" id="IPR005093">
    <property type="entry name" value="RNArep_beta"/>
</dbReference>
<feature type="binding site" evidence="9">
    <location>
        <position position="349"/>
    </location>
    <ligand>
        <name>Mg(2+)</name>
        <dbReference type="ChEBI" id="CHEBI:18420"/>
        <label>2</label>
    </ligand>
</feature>
<evidence type="ECO:0000313" key="11">
    <source>
        <dbReference type="EMBL" id="DAD50856.1"/>
    </source>
</evidence>
<keyword evidence="9" id="KW-0479">Metal-binding</keyword>
<dbReference type="GeneID" id="80398489"/>
<dbReference type="InterPro" id="IPR043502">
    <property type="entry name" value="DNA/RNA_pol_sf"/>
</dbReference>
<dbReference type="GO" id="GO:0000166">
    <property type="term" value="F:nucleotide binding"/>
    <property type="evidence" value="ECO:0007669"/>
    <property type="project" value="UniProtKB-KW"/>
</dbReference>
<organism evidence="11 12">
    <name type="scientific">ssRNA phage SRR5466727_4</name>
    <dbReference type="NCBI Taxonomy" id="2786433"/>
    <lineage>
        <taxon>Viruses</taxon>
        <taxon>Riboviria</taxon>
        <taxon>Orthornavirae</taxon>
        <taxon>Lenarviricota</taxon>
        <taxon>Leviviricetes</taxon>
        <taxon>Norzivirales</taxon>
        <taxon>Fiersviridae</taxon>
        <taxon>Kowinovirus</taxon>
        <taxon>Kowinovirus pelenecus</taxon>
    </lineage>
</organism>